<evidence type="ECO:0000256" key="3">
    <source>
        <dbReference type="ARBA" id="ARBA00023315"/>
    </source>
</evidence>
<reference evidence="5" key="1">
    <citation type="submission" date="2018-06" db="EMBL/GenBank/DDBJ databases">
        <authorList>
            <person name="Zhirakovskaya E."/>
        </authorList>
    </citation>
    <scope>NUCLEOTIDE SEQUENCE</scope>
</reference>
<keyword evidence="2 5" id="KW-0808">Transferase</keyword>
<dbReference type="Pfam" id="PF01515">
    <property type="entry name" value="PTA_PTB"/>
    <property type="match status" value="1"/>
</dbReference>
<evidence type="ECO:0000259" key="4">
    <source>
        <dbReference type="Pfam" id="PF01515"/>
    </source>
</evidence>
<gene>
    <name evidence="5" type="ORF">MNBD_GAMMA19-600</name>
</gene>
<dbReference type="EMBL" id="UOFV01000162">
    <property type="protein sequence ID" value="VAW99061.1"/>
    <property type="molecule type" value="Genomic_DNA"/>
</dbReference>
<dbReference type="NCBIfam" id="NF006045">
    <property type="entry name" value="PRK08190.1"/>
    <property type="match status" value="1"/>
</dbReference>
<feature type="domain" description="Phosphate acetyl/butaryl transferase" evidence="4">
    <location>
        <begin position="86"/>
        <end position="294"/>
    </location>
</feature>
<dbReference type="InterPro" id="IPR002505">
    <property type="entry name" value="PTA_PTB"/>
</dbReference>
<dbReference type="AlphaFoldDB" id="A0A3B1A4Q7"/>
<dbReference type="PANTHER" id="PTHR43356">
    <property type="entry name" value="PHOSPHATE ACETYLTRANSFERASE"/>
    <property type="match status" value="1"/>
</dbReference>
<evidence type="ECO:0000256" key="2">
    <source>
        <dbReference type="ARBA" id="ARBA00022679"/>
    </source>
</evidence>
<sequence>MDTEQTRNCPRLKAFIEQARQYPPLPLAVVNAEESHVLQGTMEARAEGLVEPVLIGDVAAIRKLCQQLGFELDDIRLVDSRSEEQAVQQGIDLVIRGEVSALAKGWIHTDALMRPVLGALRTGQRISHVFVAELPSYPKPLFITDAAINIAPDLAIKAAILQNAIDLVRLLGVAQPKVAVLSAVEVVKPVIASTIDAACLSKMADRGQIKHAIVDGPLAFDNAISAEAARIKQIHSPVAGDVDILLAPDLNAANILAKDLEYLAGATLAGIVIGAKVPILLPSRSDPPMARLVAAALAVIMHNQGQAG</sequence>
<dbReference type="PANTHER" id="PTHR43356:SF2">
    <property type="entry name" value="PHOSPHATE ACETYLTRANSFERASE"/>
    <property type="match status" value="1"/>
</dbReference>
<proteinExistence type="inferred from homology"/>
<dbReference type="Gene3D" id="3.40.718.10">
    <property type="entry name" value="Isopropylmalate Dehydrogenase"/>
    <property type="match status" value="1"/>
</dbReference>
<organism evidence="5">
    <name type="scientific">hydrothermal vent metagenome</name>
    <dbReference type="NCBI Taxonomy" id="652676"/>
    <lineage>
        <taxon>unclassified sequences</taxon>
        <taxon>metagenomes</taxon>
        <taxon>ecological metagenomes</taxon>
    </lineage>
</organism>
<dbReference type="PIRSF" id="PIRSF000428">
    <property type="entry name" value="P_Ac_trans"/>
    <property type="match status" value="1"/>
</dbReference>
<keyword evidence="3 5" id="KW-0012">Acyltransferase</keyword>
<protein>
    <submittedName>
        <fullName evidence="5">Phosphate acetyltransferase</fullName>
        <ecNumber evidence="5">2.3.1.8</ecNumber>
    </submittedName>
</protein>
<dbReference type="EC" id="2.3.1.8" evidence="5"/>
<evidence type="ECO:0000256" key="1">
    <source>
        <dbReference type="ARBA" id="ARBA00005656"/>
    </source>
</evidence>
<dbReference type="GO" id="GO:0008959">
    <property type="term" value="F:phosphate acetyltransferase activity"/>
    <property type="evidence" value="ECO:0007669"/>
    <property type="project" value="UniProtKB-EC"/>
</dbReference>
<dbReference type="InterPro" id="IPR050500">
    <property type="entry name" value="Phos_Acetyltrans/Butyryltrans"/>
</dbReference>
<evidence type="ECO:0000313" key="5">
    <source>
        <dbReference type="EMBL" id="VAW99061.1"/>
    </source>
</evidence>
<accession>A0A3B1A4Q7</accession>
<dbReference type="SUPFAM" id="SSF53659">
    <property type="entry name" value="Isocitrate/Isopropylmalate dehydrogenase-like"/>
    <property type="match status" value="1"/>
</dbReference>
<dbReference type="InterPro" id="IPR012147">
    <property type="entry name" value="P_Ac_Bu_trans"/>
</dbReference>
<name>A0A3B1A4Q7_9ZZZZ</name>
<comment type="similarity">
    <text evidence="1">Belongs to the phosphate acetyltransferase and butyryltransferase family.</text>
</comment>